<dbReference type="InterPro" id="IPR021799">
    <property type="entry name" value="PIN-like_prokaryotic"/>
</dbReference>
<dbReference type="SUPFAM" id="SSF88723">
    <property type="entry name" value="PIN domain-like"/>
    <property type="match status" value="1"/>
</dbReference>
<dbReference type="Proteomes" id="UP000060699">
    <property type="component" value="Chromosome"/>
</dbReference>
<sequence>MSKQRVYISDTNIWIDFGRGGLLDALFLLPFTFVSTDFVMNELDEPAPDGLLSRGLLVEVLAEDAVAQLFALMAEHGNSCLADVSCYLVAKTLGVPLLTGDGRLRRQASKDGVQVHGALWLLDQLVTHHILPAAQAAAALRDMLDAGARFPVAECDQRLALWQSSVS</sequence>
<organism evidence="1 2">
    <name type="scientific">Roseateles depolymerans</name>
    <dbReference type="NCBI Taxonomy" id="76731"/>
    <lineage>
        <taxon>Bacteria</taxon>
        <taxon>Pseudomonadati</taxon>
        <taxon>Pseudomonadota</taxon>
        <taxon>Betaproteobacteria</taxon>
        <taxon>Burkholderiales</taxon>
        <taxon>Sphaerotilaceae</taxon>
        <taxon>Roseateles</taxon>
    </lineage>
</organism>
<dbReference type="PATRIC" id="fig|76731.3.peg.4782"/>
<name>A0A0U3N4G5_9BURK</name>
<keyword evidence="2" id="KW-1185">Reference proteome</keyword>
<dbReference type="AlphaFoldDB" id="A0A0U3N4G5"/>
<dbReference type="EMBL" id="CP013729">
    <property type="protein sequence ID" value="ALV09108.1"/>
    <property type="molecule type" value="Genomic_DNA"/>
</dbReference>
<dbReference type="InterPro" id="IPR029060">
    <property type="entry name" value="PIN-like_dom_sf"/>
</dbReference>
<gene>
    <name evidence="1" type="ORF">RD2015_4667</name>
</gene>
<dbReference type="KEGG" id="rdp:RD2015_4667"/>
<dbReference type="Gene3D" id="3.40.50.1010">
    <property type="entry name" value="5'-nuclease"/>
    <property type="match status" value="1"/>
</dbReference>
<protein>
    <submittedName>
        <fullName evidence="1">Putative nucleic acid-binding protein, contains PIN domain containing protein</fullName>
    </submittedName>
</protein>
<dbReference type="Pfam" id="PF11848">
    <property type="entry name" value="DUF3368"/>
    <property type="match status" value="1"/>
</dbReference>
<dbReference type="RefSeq" id="WP_058936939.1">
    <property type="nucleotide sequence ID" value="NZ_CP013729.1"/>
</dbReference>
<dbReference type="STRING" id="76731.RD2015_4667"/>
<proteinExistence type="predicted"/>
<evidence type="ECO:0000313" key="2">
    <source>
        <dbReference type="Proteomes" id="UP000060699"/>
    </source>
</evidence>
<reference evidence="1 2" key="1">
    <citation type="submission" date="2015-12" db="EMBL/GenBank/DDBJ databases">
        <title>Complete genome of Roseateles depolymerans KCTC 42856.</title>
        <authorList>
            <person name="Kim K.M."/>
        </authorList>
    </citation>
    <scope>NUCLEOTIDE SEQUENCE [LARGE SCALE GENOMIC DNA]</scope>
    <source>
        <strain evidence="1 2">KCTC 42856</strain>
    </source>
</reference>
<accession>A0A0U3N4G5</accession>
<dbReference type="OrthoDB" id="7359859at2"/>
<evidence type="ECO:0000313" key="1">
    <source>
        <dbReference type="EMBL" id="ALV09108.1"/>
    </source>
</evidence>